<evidence type="ECO:0000256" key="1">
    <source>
        <dbReference type="SAM" id="MobiDB-lite"/>
    </source>
</evidence>
<feature type="region of interest" description="Disordered" evidence="1">
    <location>
        <begin position="1084"/>
        <end position="1114"/>
    </location>
</feature>
<dbReference type="CDD" id="cd00063">
    <property type="entry name" value="FN3"/>
    <property type="match status" value="1"/>
</dbReference>
<dbReference type="InterPro" id="IPR003961">
    <property type="entry name" value="FN3_dom"/>
</dbReference>
<feature type="compositionally biased region" description="Polar residues" evidence="1">
    <location>
        <begin position="803"/>
        <end position="815"/>
    </location>
</feature>
<dbReference type="Gene3D" id="2.60.40.10">
    <property type="entry name" value="Immunoglobulins"/>
    <property type="match status" value="1"/>
</dbReference>
<feature type="compositionally biased region" description="Low complexity" evidence="1">
    <location>
        <begin position="558"/>
        <end position="573"/>
    </location>
</feature>
<feature type="region of interest" description="Disordered" evidence="1">
    <location>
        <begin position="193"/>
        <end position="322"/>
    </location>
</feature>
<dbReference type="InterPro" id="IPR036116">
    <property type="entry name" value="FN3_sf"/>
</dbReference>
<dbReference type="GO" id="GO:0003712">
    <property type="term" value="F:transcription coregulator activity"/>
    <property type="evidence" value="ECO:0007669"/>
    <property type="project" value="TreeGrafter"/>
</dbReference>
<feature type="compositionally biased region" description="Basic and acidic residues" evidence="1">
    <location>
        <begin position="541"/>
        <end position="557"/>
    </location>
</feature>
<dbReference type="PROSITE" id="PS50853">
    <property type="entry name" value="FN3"/>
    <property type="match status" value="1"/>
</dbReference>
<dbReference type="GO" id="GO:0005667">
    <property type="term" value="C:transcription regulator complex"/>
    <property type="evidence" value="ECO:0007669"/>
    <property type="project" value="TreeGrafter"/>
</dbReference>
<feature type="compositionally biased region" description="Basic and acidic residues" evidence="1">
    <location>
        <begin position="61"/>
        <end position="74"/>
    </location>
</feature>
<sequence length="1282" mass="138032">MMEVDQPVVSQVDKEVVPEETAGAVKPESSVASPDKIIEESDDLPALVISDSEGDEMPAAEAEKDKASKPRQDDGDVSGVTPLDASVIDVDAKDENASKLEDAGKDPPQQAEEEVPKPTQNTAAEKQNKEPPNIYENIDLTGSSSADDSGVSDEGCEVTVKKVHENVAKVVKDSSQLTAQELLESLLGLQQDAADEEARVNEAESTEQRDPKSGVEPQLDQEKEVSTPPERDPVCPQEQAEKAPMGDKSAEEPASLRLSVNSPTAIAVEGTDCAEFDSKQTTESVTVAEAAEKDQGTKKPIPCVSQSSRSTTTSKDAGDYEDDEDDVVCLLEEMDDPIGINIDGEDEHLDESISSSADIASTLVVGGEGQTKGNENECTLKALLLESKDSEVDSNGEPPNKRPRSEGHHLDEGVTAEPLAIRDNFDISSKASSQHSNDNHQQSSESRKAEKSHQAEERPPVRSRPSSSVGDSMVPMESLNTADSDANAQDSAQPLPDETQSQYSDVLVIDDDEDDDEINDEPAKIAEKLTSVEVKARVKRPRDADEPERKEKSHPEDSSSATSAASASSVQDSSAKRLKSMELVDSKPLHMEFMKNMSKPIGSMSRDELEEIVLQKICQAMKYESELVEERKRGDKIVKAMQNLRQRLADMSKQYSDLKVVHDRVVLDLRRKRNGFVQPVRITRAVGLQVNQPPQLSFQTFRASMETSTNAAANHSAEQSVIPADGNGSPGREGTSGSGGTSDPTRDQTTNSAQGTDHRPFVQRVADGFVGSQHPAPNVIRTSRPMNVTFVHGAKASAVTIKPTGSSRNNGTSVEGGQRGGSNSPSGSSSSSVTGSTWSYRSATGGTPNGETIGSPSSGSVTARKKTVHKITPKRPPLSAVQQEEQDKMARQQQELFLQDMYNQQARMAKIAANSKGENSSPNVGDVGQQNAAGTTVTQIRTALAPPQASVPPQVSTASNVRANNRMAPSITNSMTLAGEKQTAPAVTSTAPQQSHPSSAAHNSLIDLTDEEESPRVSSGGGAAPNLSAHNRQNDQNGTLVQPNTPTISLQPPELVASNQMLKLSLVARQQNKHKVPQRILNGHVSQRPPATNATTASNPSGTKFGSMNPNRAQGFRPVLSKRPSGHMLTAGMLMNGQARHPGPTLPLYPAGAGQRPPIKLPNHLPPLPLPEKHNSYPQWKKSPPMPSIRINNVPTGIVISWSMPDLSIAYADIEKYQIYAYQETNELQATDGWRHVGDVNALPLPMAVTLTHFNEGQRYHFAVRAIDQHKRSGFFSEPRTW</sequence>
<dbReference type="STRING" id="41427.A0A182JIM8"/>
<dbReference type="InterPro" id="IPR056565">
    <property type="entry name" value="Fn3_ATF7IP"/>
</dbReference>
<feature type="compositionally biased region" description="Basic and acidic residues" evidence="1">
    <location>
        <begin position="196"/>
        <end position="213"/>
    </location>
</feature>
<dbReference type="EnsemblMetazoa" id="AATE018773-RA">
    <property type="protein sequence ID" value="AATE018773-PA.1"/>
    <property type="gene ID" value="AATE018773"/>
</dbReference>
<dbReference type="PANTHER" id="PTHR23210">
    <property type="entry name" value="ACTIVATING TRANSCRIPTION FACTOR 7 INTERACTING PROTEIN"/>
    <property type="match status" value="1"/>
</dbReference>
<feature type="region of interest" description="Disordered" evidence="1">
    <location>
        <begin position="1"/>
        <end position="157"/>
    </location>
</feature>
<feature type="compositionally biased region" description="Polar residues" evidence="1">
    <location>
        <begin position="1089"/>
        <end position="1112"/>
    </location>
</feature>
<feature type="region of interest" description="Disordered" evidence="1">
    <location>
        <begin position="707"/>
        <end position="760"/>
    </location>
</feature>
<dbReference type="Pfam" id="PF16794">
    <property type="entry name" value="fn3_4"/>
    <property type="match status" value="1"/>
</dbReference>
<feature type="compositionally biased region" description="Polar residues" evidence="1">
    <location>
        <begin position="985"/>
        <end position="1002"/>
    </location>
</feature>
<feature type="compositionally biased region" description="Low complexity" evidence="1">
    <location>
        <begin position="821"/>
        <end position="842"/>
    </location>
</feature>
<feature type="compositionally biased region" description="Polar residues" evidence="1">
    <location>
        <begin position="707"/>
        <end position="719"/>
    </location>
</feature>
<feature type="compositionally biased region" description="Low complexity" evidence="1">
    <location>
        <begin position="432"/>
        <end position="444"/>
    </location>
</feature>
<feature type="compositionally biased region" description="Polar residues" evidence="1">
    <location>
        <begin position="1028"/>
        <end position="1050"/>
    </location>
</feature>
<dbReference type="InterPro" id="IPR026085">
    <property type="entry name" value="ATF7-int"/>
</dbReference>
<dbReference type="GO" id="GO:0005634">
    <property type="term" value="C:nucleus"/>
    <property type="evidence" value="ECO:0007669"/>
    <property type="project" value="TreeGrafter"/>
</dbReference>
<feature type="region of interest" description="Disordered" evidence="1">
    <location>
        <begin position="384"/>
        <end position="577"/>
    </location>
</feature>
<dbReference type="VEuPathDB" id="VectorBase:AATE018773"/>
<dbReference type="InterPro" id="IPR013783">
    <property type="entry name" value="Ig-like_fold"/>
</dbReference>
<feature type="compositionally biased region" description="Polar residues" evidence="1">
    <location>
        <begin position="304"/>
        <end position="315"/>
    </location>
</feature>
<feature type="compositionally biased region" description="Basic and acidic residues" evidence="1">
    <location>
        <begin position="220"/>
        <end position="251"/>
    </location>
</feature>
<proteinExistence type="predicted"/>
<dbReference type="GO" id="GO:0006355">
    <property type="term" value="P:regulation of DNA-templated transcription"/>
    <property type="evidence" value="ECO:0007669"/>
    <property type="project" value="TreeGrafter"/>
</dbReference>
<organism evidence="2">
    <name type="scientific">Anopheles atroparvus</name>
    <name type="common">European mosquito</name>
    <dbReference type="NCBI Taxonomy" id="41427"/>
    <lineage>
        <taxon>Eukaryota</taxon>
        <taxon>Metazoa</taxon>
        <taxon>Ecdysozoa</taxon>
        <taxon>Arthropoda</taxon>
        <taxon>Hexapoda</taxon>
        <taxon>Insecta</taxon>
        <taxon>Pterygota</taxon>
        <taxon>Neoptera</taxon>
        <taxon>Endopterygota</taxon>
        <taxon>Diptera</taxon>
        <taxon>Nematocera</taxon>
        <taxon>Culicoidea</taxon>
        <taxon>Culicidae</taxon>
        <taxon>Anophelinae</taxon>
        <taxon>Anopheles</taxon>
    </lineage>
</organism>
<feature type="compositionally biased region" description="Gly residues" evidence="1">
    <location>
        <begin position="728"/>
        <end position="740"/>
    </location>
</feature>
<dbReference type="SUPFAM" id="SSF49265">
    <property type="entry name" value="Fibronectin type III"/>
    <property type="match status" value="1"/>
</dbReference>
<feature type="compositionally biased region" description="Basic and acidic residues" evidence="1">
    <location>
        <begin position="90"/>
        <end position="105"/>
    </location>
</feature>
<feature type="region of interest" description="Disordered" evidence="1">
    <location>
        <begin position="980"/>
        <end position="1051"/>
    </location>
</feature>
<evidence type="ECO:0000313" key="2">
    <source>
        <dbReference type="EnsemblMetazoa" id="AATE018773-PA.1"/>
    </source>
</evidence>
<accession>A0A182JIM8</accession>
<feature type="compositionally biased region" description="Acidic residues" evidence="1">
    <location>
        <begin position="508"/>
        <end position="520"/>
    </location>
</feature>
<feature type="region of interest" description="Disordered" evidence="1">
    <location>
        <begin position="799"/>
        <end position="884"/>
    </location>
</feature>
<reference evidence="2" key="1">
    <citation type="submission" date="2022-08" db="UniProtKB">
        <authorList>
            <consortium name="EnsemblMetazoa"/>
        </authorList>
    </citation>
    <scope>IDENTIFICATION</scope>
    <source>
        <strain evidence="2">EBRO</strain>
    </source>
</reference>
<protein>
    <submittedName>
        <fullName evidence="2">Fibronectin type-III domain-containing protein</fullName>
    </submittedName>
</protein>
<feature type="compositionally biased region" description="Low complexity" evidence="1">
    <location>
        <begin position="482"/>
        <end position="493"/>
    </location>
</feature>
<feature type="compositionally biased region" description="Polar residues" evidence="1">
    <location>
        <begin position="844"/>
        <end position="861"/>
    </location>
</feature>
<name>A0A182JIM8_ANOAO</name>
<dbReference type="PANTHER" id="PTHR23210:SF26">
    <property type="entry name" value="ACTIVATING TRANSCRIPTION FACTOR 7-INTERACTING PROTEIN 1"/>
    <property type="match status" value="1"/>
</dbReference>
<feature type="compositionally biased region" description="Basic and acidic residues" evidence="1">
    <location>
        <begin position="399"/>
        <end position="412"/>
    </location>
</feature>
<feature type="compositionally biased region" description="Basic and acidic residues" evidence="1">
    <location>
        <begin position="445"/>
        <end position="460"/>
    </location>
</feature>
<feature type="compositionally biased region" description="Basic residues" evidence="1">
    <location>
        <begin position="863"/>
        <end position="873"/>
    </location>
</feature>